<reference evidence="2 3" key="2">
    <citation type="submission" date="2018-10" db="EMBL/GenBank/DDBJ databases">
        <authorList>
            <consortium name="Pathogen Informatics"/>
        </authorList>
    </citation>
    <scope>NUCLEOTIDE SEQUENCE [LARGE SCALE GENOMIC DNA]</scope>
</reference>
<dbReference type="CDD" id="cd09917">
    <property type="entry name" value="F-box_SF"/>
    <property type="match status" value="1"/>
</dbReference>
<evidence type="ECO:0000313" key="3">
    <source>
        <dbReference type="Proteomes" id="UP000274131"/>
    </source>
</evidence>
<dbReference type="SUPFAM" id="SSF81383">
    <property type="entry name" value="F-box domain"/>
    <property type="match status" value="1"/>
</dbReference>
<accession>A0A0N4VFA6</accession>
<dbReference type="WBParaSite" id="EVEC_0000942101-mRNA-1">
    <property type="protein sequence ID" value="EVEC_0000942101-mRNA-1"/>
    <property type="gene ID" value="EVEC_0000942101"/>
</dbReference>
<dbReference type="InterPro" id="IPR036047">
    <property type="entry name" value="F-box-like_dom_sf"/>
</dbReference>
<gene>
    <name evidence="2" type="ORF">EVEC_LOCUS8831</name>
</gene>
<dbReference type="InterPro" id="IPR001810">
    <property type="entry name" value="F-box_dom"/>
</dbReference>
<protein>
    <submittedName>
        <fullName evidence="4">F-box domain-containing protein</fullName>
    </submittedName>
</protein>
<dbReference type="AlphaFoldDB" id="A0A0N4VFA6"/>
<dbReference type="Pfam" id="PF00646">
    <property type="entry name" value="F-box"/>
    <property type="match status" value="1"/>
</dbReference>
<evidence type="ECO:0000313" key="4">
    <source>
        <dbReference type="WBParaSite" id="EVEC_0000942101-mRNA-1"/>
    </source>
</evidence>
<reference evidence="4" key="1">
    <citation type="submission" date="2017-02" db="UniProtKB">
        <authorList>
            <consortium name="WormBaseParasite"/>
        </authorList>
    </citation>
    <scope>IDENTIFICATION</scope>
</reference>
<dbReference type="Proteomes" id="UP000274131">
    <property type="component" value="Unassembled WGS sequence"/>
</dbReference>
<organism evidence="4">
    <name type="scientific">Enterobius vermicularis</name>
    <name type="common">Human pinworm</name>
    <dbReference type="NCBI Taxonomy" id="51028"/>
    <lineage>
        <taxon>Eukaryota</taxon>
        <taxon>Metazoa</taxon>
        <taxon>Ecdysozoa</taxon>
        <taxon>Nematoda</taxon>
        <taxon>Chromadorea</taxon>
        <taxon>Rhabditida</taxon>
        <taxon>Spirurina</taxon>
        <taxon>Oxyuridomorpha</taxon>
        <taxon>Oxyuroidea</taxon>
        <taxon>Oxyuridae</taxon>
        <taxon>Enterobius</taxon>
    </lineage>
</organism>
<evidence type="ECO:0000259" key="1">
    <source>
        <dbReference type="Pfam" id="PF00646"/>
    </source>
</evidence>
<name>A0A0N4VFA6_ENTVE</name>
<proteinExistence type="predicted"/>
<dbReference type="EMBL" id="UXUI01009636">
    <property type="protein sequence ID" value="VDD94080.1"/>
    <property type="molecule type" value="Genomic_DNA"/>
</dbReference>
<sequence>MGGTFKRERSLALFIRHLRLEVTEVFLEHQLQISLVIGKDMLSINNDCLICILSRTDPRTVCQFSRTCRKAKEFVDANIQHLPQPLIKLNLLLKESSVAWTRMEPSEGPEAPVRILHDTSLLGAREVMKYARFGQILFNAGDFKNPEEVVLLHGILSDLKLLGASTFLFQYSFFTTEMITDVSTQRIASLMKLYDSVIDLSSYRSLSDWTTLSLLFCPNKMGDSVLSVRMYVYFVWDNVQEVLELIMKLVKALNGIEGNLVKVELCFENMGVDYNINSSLIDELDFAANAELSKPLEVTNDDEYLVYGQQDHVFKLKFLRHCEHGRMTTVFEVVT</sequence>
<keyword evidence="3" id="KW-1185">Reference proteome</keyword>
<evidence type="ECO:0000313" key="2">
    <source>
        <dbReference type="EMBL" id="VDD94080.1"/>
    </source>
</evidence>
<feature type="domain" description="F-box" evidence="1">
    <location>
        <begin position="42"/>
        <end position="76"/>
    </location>
</feature>